<gene>
    <name evidence="1" type="ORF">E2C01_042755</name>
</gene>
<keyword evidence="2" id="KW-1185">Reference proteome</keyword>
<dbReference type="AlphaFoldDB" id="A0A5B7FUG8"/>
<evidence type="ECO:0000313" key="2">
    <source>
        <dbReference type="Proteomes" id="UP000324222"/>
    </source>
</evidence>
<evidence type="ECO:0000313" key="1">
    <source>
        <dbReference type="EMBL" id="MPC48969.1"/>
    </source>
</evidence>
<protein>
    <submittedName>
        <fullName evidence="1">Uncharacterized protein</fullName>
    </submittedName>
</protein>
<name>A0A5B7FUG8_PORTR</name>
<sequence>MDGCYKEEQMVPFCSQLSNNHEHRILKSDAVPSQFRWTQPFSPSVKTKINRAQKRKRSNNVSHELIWCHSTDDCKVGAEVEVGTIDQVGAKVEELQNELATASVGTMTEQPPSANSLLSLTEKKPIITIDMLMEDEKALHFYTGLENSAEFSFVF</sequence>
<organism evidence="1 2">
    <name type="scientific">Portunus trituberculatus</name>
    <name type="common">Swimming crab</name>
    <name type="synonym">Neptunus trituberculatus</name>
    <dbReference type="NCBI Taxonomy" id="210409"/>
    <lineage>
        <taxon>Eukaryota</taxon>
        <taxon>Metazoa</taxon>
        <taxon>Ecdysozoa</taxon>
        <taxon>Arthropoda</taxon>
        <taxon>Crustacea</taxon>
        <taxon>Multicrustacea</taxon>
        <taxon>Malacostraca</taxon>
        <taxon>Eumalacostraca</taxon>
        <taxon>Eucarida</taxon>
        <taxon>Decapoda</taxon>
        <taxon>Pleocyemata</taxon>
        <taxon>Brachyura</taxon>
        <taxon>Eubrachyura</taxon>
        <taxon>Portunoidea</taxon>
        <taxon>Portunidae</taxon>
        <taxon>Portuninae</taxon>
        <taxon>Portunus</taxon>
    </lineage>
</organism>
<accession>A0A5B7FUG8</accession>
<comment type="caution">
    <text evidence="1">The sequence shown here is derived from an EMBL/GenBank/DDBJ whole genome shotgun (WGS) entry which is preliminary data.</text>
</comment>
<dbReference type="EMBL" id="VSRR010008583">
    <property type="protein sequence ID" value="MPC48969.1"/>
    <property type="molecule type" value="Genomic_DNA"/>
</dbReference>
<reference evidence="1 2" key="1">
    <citation type="submission" date="2019-05" db="EMBL/GenBank/DDBJ databases">
        <title>Another draft genome of Portunus trituberculatus and its Hox gene families provides insights of decapod evolution.</title>
        <authorList>
            <person name="Jeong J.-H."/>
            <person name="Song I."/>
            <person name="Kim S."/>
            <person name="Choi T."/>
            <person name="Kim D."/>
            <person name="Ryu S."/>
            <person name="Kim W."/>
        </authorList>
    </citation>
    <scope>NUCLEOTIDE SEQUENCE [LARGE SCALE GENOMIC DNA]</scope>
    <source>
        <tissue evidence="1">Muscle</tissue>
    </source>
</reference>
<dbReference type="Proteomes" id="UP000324222">
    <property type="component" value="Unassembled WGS sequence"/>
</dbReference>
<proteinExistence type="predicted"/>